<dbReference type="Gene3D" id="1.20.120.670">
    <property type="entry name" value="N-acetyl-b-d-glucoasminidase"/>
    <property type="match status" value="1"/>
</dbReference>
<gene>
    <name evidence="4" type="ORF">KZ820_13935</name>
</gene>
<feature type="chain" id="PRO_5047252399" evidence="1">
    <location>
        <begin position="16"/>
        <end position="755"/>
    </location>
</feature>
<dbReference type="Proteomes" id="UP000759103">
    <property type="component" value="Unassembled WGS sequence"/>
</dbReference>
<sequence length="755" mass="83123">MREVAMGLAASLALAAPSASSTPADVARAALERLGVPRDRVAVTLVRADDARYRVRVARGRVAVTASSPAAAVRGVTAELRRQGLFYAGWDGRRVGSLAALRPDDSGWVASPFGYRAYLNTCTYGYTTPWWDWPRWEREIDLMAVRGVDLPLAMEGQEYVWRALWREQGLSDAAIRDHLAGAPFLPWQRMGNMAGYRAPLSDRWIDGKHDLQRRLLARYRDLGMTPILPAFAGYVPEAFARTHPEAKIYRMRQWEGFPGTYWLDPSDPLFTKLAADFLRLYTAAYGPGRYYLADAFNEMVPPIADDGSDTAAASYGDSTANTAASRAAALPPAVRDARLAAYGRRLYQSIAAARPGATWVMQGWLFGADKAFWTPEAIAAFLRDVPDRRMLLLDIGNDRYPGIWRATRGFDGKGWIYGYVHNYGGSNPLYGALDFYRRDLAALQADPARGRVSGFGMFPEGLNSDGLVYDFAYDAAWPDRRDAMDVPGWLTRYLAARYGAADPAVAAAWRDVVAGLYDTRYWTPRWWHERAGAYLLFKRPGADAPGYPAAPGDRARARAGIAALLARAPAHADSALFRRDVVDLVRHEASIATDAALARAVGAYRAGDVAAGDVATARARDLAERIDALIGGQQETLASWIADARGYGTTPSDRDRFETDAKAQVTVWGGAGHLGDYASKAWAGLYAHYYLPRWTLYLDAARAAAVARRPVDEADVARRLATWEKAWVADHRRYTAATPADALADARALMTEVER</sequence>
<proteinExistence type="predicted"/>
<dbReference type="InterPro" id="IPR024732">
    <property type="entry name" value="NAGLU_C"/>
</dbReference>
<dbReference type="InterPro" id="IPR024733">
    <property type="entry name" value="NAGLU_tim-barrel"/>
</dbReference>
<feature type="signal peptide" evidence="1">
    <location>
        <begin position="1"/>
        <end position="15"/>
    </location>
</feature>
<evidence type="ECO:0000313" key="5">
    <source>
        <dbReference type="Proteomes" id="UP000759103"/>
    </source>
</evidence>
<keyword evidence="5" id="KW-1185">Reference proteome</keyword>
<dbReference type="Pfam" id="PF12972">
    <property type="entry name" value="NAGLU_C"/>
    <property type="match status" value="1"/>
</dbReference>
<feature type="domain" description="Alpha-N-acetylglucosaminidase C-terminal" evidence="3">
    <location>
        <begin position="489"/>
        <end position="750"/>
    </location>
</feature>
<evidence type="ECO:0000259" key="2">
    <source>
        <dbReference type="Pfam" id="PF05089"/>
    </source>
</evidence>
<dbReference type="PANTHER" id="PTHR12872">
    <property type="entry name" value="ALPHA-N-ACETYLGLUCOSAMINIDASE"/>
    <property type="match status" value="1"/>
</dbReference>
<evidence type="ECO:0000256" key="1">
    <source>
        <dbReference type="SAM" id="SignalP"/>
    </source>
</evidence>
<dbReference type="Pfam" id="PF05089">
    <property type="entry name" value="NAGLU"/>
    <property type="match status" value="1"/>
</dbReference>
<protein>
    <submittedName>
        <fullName evidence="4">Alpha-N-acetylglucosaminidase</fullName>
    </submittedName>
</protein>
<keyword evidence="1" id="KW-0732">Signal</keyword>
<dbReference type="PANTHER" id="PTHR12872:SF1">
    <property type="entry name" value="ALPHA-N-ACETYLGLUCOSAMINIDASE"/>
    <property type="match status" value="1"/>
</dbReference>
<name>A0ABS7BQF3_9SPHN</name>
<dbReference type="RefSeq" id="WP_219749199.1">
    <property type="nucleotide sequence ID" value="NZ_JAHXZN010000004.1"/>
</dbReference>
<dbReference type="EMBL" id="JAHXZN010000004">
    <property type="protein sequence ID" value="MBW6531838.1"/>
    <property type="molecule type" value="Genomic_DNA"/>
</dbReference>
<feature type="domain" description="Alpha-N-acetylglucosaminidase tim-barrel" evidence="2">
    <location>
        <begin position="116"/>
        <end position="477"/>
    </location>
</feature>
<comment type="caution">
    <text evidence="4">The sequence shown here is derived from an EMBL/GenBank/DDBJ whole genome shotgun (WGS) entry which is preliminary data.</text>
</comment>
<reference evidence="4 5" key="1">
    <citation type="submission" date="2021-07" db="EMBL/GenBank/DDBJ databases">
        <title>Sphingomonas sp.</title>
        <authorList>
            <person name="Feng G."/>
            <person name="Li J."/>
            <person name="Pan M."/>
        </authorList>
    </citation>
    <scope>NUCLEOTIDE SEQUENCE [LARGE SCALE GENOMIC DNA]</scope>
    <source>
        <strain evidence="4 5">RRHST34</strain>
    </source>
</reference>
<evidence type="ECO:0000313" key="4">
    <source>
        <dbReference type="EMBL" id="MBW6531838.1"/>
    </source>
</evidence>
<organism evidence="4 5">
    <name type="scientific">Sphingomonas citri</name>
    <dbReference type="NCBI Taxonomy" id="2862499"/>
    <lineage>
        <taxon>Bacteria</taxon>
        <taxon>Pseudomonadati</taxon>
        <taxon>Pseudomonadota</taxon>
        <taxon>Alphaproteobacteria</taxon>
        <taxon>Sphingomonadales</taxon>
        <taxon>Sphingomonadaceae</taxon>
        <taxon>Sphingomonas</taxon>
    </lineage>
</organism>
<dbReference type="Gene3D" id="3.20.20.80">
    <property type="entry name" value="Glycosidases"/>
    <property type="match status" value="1"/>
</dbReference>
<accession>A0ABS7BQF3</accession>
<evidence type="ECO:0000259" key="3">
    <source>
        <dbReference type="Pfam" id="PF12972"/>
    </source>
</evidence>
<dbReference type="InterPro" id="IPR007781">
    <property type="entry name" value="NAGLU"/>
</dbReference>